<dbReference type="InterPro" id="IPR012337">
    <property type="entry name" value="RNaseH-like_sf"/>
</dbReference>
<dbReference type="PROSITE" id="PS50994">
    <property type="entry name" value="INTEGRASE"/>
    <property type="match status" value="1"/>
</dbReference>
<dbReference type="AlphaFoldDB" id="A0A2Z7C6Q0"/>
<evidence type="ECO:0000313" key="2">
    <source>
        <dbReference type="EMBL" id="KZV40247.1"/>
    </source>
</evidence>
<dbReference type="InterPro" id="IPR036397">
    <property type="entry name" value="RNaseH_sf"/>
</dbReference>
<proteinExistence type="predicted"/>
<dbReference type="EMBL" id="KV000476">
    <property type="protein sequence ID" value="KZV40247.1"/>
    <property type="molecule type" value="Genomic_DNA"/>
</dbReference>
<dbReference type="PANTHER" id="PTHR45835">
    <property type="entry name" value="YALI0A06105P"/>
    <property type="match status" value="1"/>
</dbReference>
<protein>
    <recommendedName>
        <fullName evidence="1">Integrase catalytic domain-containing protein</fullName>
    </recommendedName>
</protein>
<gene>
    <name evidence="2" type="ORF">F511_26610</name>
</gene>
<evidence type="ECO:0000259" key="1">
    <source>
        <dbReference type="PROSITE" id="PS50994"/>
    </source>
</evidence>
<sequence length="106" mass="11919">LGTKLHFSTAFHPQTDGQTERVNQVLEDLLRAYAIDFQGSWESKLSLVEFAYNNSFQDSIGMAPNEALYGSKCRSPIHWDEIEERAELAPEIVQQTATQCRGSEIG</sequence>
<dbReference type="PANTHER" id="PTHR45835:SF99">
    <property type="entry name" value="CHROMO DOMAIN-CONTAINING PROTEIN-RELATED"/>
    <property type="match status" value="1"/>
</dbReference>
<evidence type="ECO:0000313" key="3">
    <source>
        <dbReference type="Proteomes" id="UP000250235"/>
    </source>
</evidence>
<dbReference type="Proteomes" id="UP000250235">
    <property type="component" value="Unassembled WGS sequence"/>
</dbReference>
<dbReference type="Gene3D" id="3.30.420.10">
    <property type="entry name" value="Ribonuclease H-like superfamily/Ribonuclease H"/>
    <property type="match status" value="1"/>
</dbReference>
<name>A0A2Z7C6Q0_9LAMI</name>
<dbReference type="SUPFAM" id="SSF53098">
    <property type="entry name" value="Ribonuclease H-like"/>
    <property type="match status" value="1"/>
</dbReference>
<keyword evidence="3" id="KW-1185">Reference proteome</keyword>
<accession>A0A2Z7C6Q0</accession>
<dbReference type="GO" id="GO:0015074">
    <property type="term" value="P:DNA integration"/>
    <property type="evidence" value="ECO:0007669"/>
    <property type="project" value="InterPro"/>
</dbReference>
<dbReference type="GO" id="GO:0003676">
    <property type="term" value="F:nucleic acid binding"/>
    <property type="evidence" value="ECO:0007669"/>
    <property type="project" value="InterPro"/>
</dbReference>
<dbReference type="InterPro" id="IPR001584">
    <property type="entry name" value="Integrase_cat-core"/>
</dbReference>
<feature type="domain" description="Integrase catalytic" evidence="1">
    <location>
        <begin position="1"/>
        <end position="72"/>
    </location>
</feature>
<dbReference type="OrthoDB" id="998229at2759"/>
<reference evidence="2 3" key="1">
    <citation type="journal article" date="2015" name="Proc. Natl. Acad. Sci. U.S.A.">
        <title>The resurrection genome of Boea hygrometrica: A blueprint for survival of dehydration.</title>
        <authorList>
            <person name="Xiao L."/>
            <person name="Yang G."/>
            <person name="Zhang L."/>
            <person name="Yang X."/>
            <person name="Zhao S."/>
            <person name="Ji Z."/>
            <person name="Zhou Q."/>
            <person name="Hu M."/>
            <person name="Wang Y."/>
            <person name="Chen M."/>
            <person name="Xu Y."/>
            <person name="Jin H."/>
            <person name="Xiao X."/>
            <person name="Hu G."/>
            <person name="Bao F."/>
            <person name="Hu Y."/>
            <person name="Wan P."/>
            <person name="Li L."/>
            <person name="Deng X."/>
            <person name="Kuang T."/>
            <person name="Xiang C."/>
            <person name="Zhu J.K."/>
            <person name="Oliver M.J."/>
            <person name="He Y."/>
        </authorList>
    </citation>
    <scope>NUCLEOTIDE SEQUENCE [LARGE SCALE GENOMIC DNA]</scope>
    <source>
        <strain evidence="3">cv. XS01</strain>
    </source>
</reference>
<feature type="non-terminal residue" evidence="2">
    <location>
        <position position="1"/>
    </location>
</feature>
<organism evidence="2 3">
    <name type="scientific">Dorcoceras hygrometricum</name>
    <dbReference type="NCBI Taxonomy" id="472368"/>
    <lineage>
        <taxon>Eukaryota</taxon>
        <taxon>Viridiplantae</taxon>
        <taxon>Streptophyta</taxon>
        <taxon>Embryophyta</taxon>
        <taxon>Tracheophyta</taxon>
        <taxon>Spermatophyta</taxon>
        <taxon>Magnoliopsida</taxon>
        <taxon>eudicotyledons</taxon>
        <taxon>Gunneridae</taxon>
        <taxon>Pentapetalae</taxon>
        <taxon>asterids</taxon>
        <taxon>lamiids</taxon>
        <taxon>Lamiales</taxon>
        <taxon>Gesneriaceae</taxon>
        <taxon>Didymocarpoideae</taxon>
        <taxon>Trichosporeae</taxon>
        <taxon>Loxocarpinae</taxon>
        <taxon>Dorcoceras</taxon>
    </lineage>
</organism>